<dbReference type="EMBL" id="JADCLJ010000024">
    <property type="protein sequence ID" value="MBE4910200.1"/>
    <property type="molecule type" value="Genomic_DNA"/>
</dbReference>
<gene>
    <name evidence="1" type="ORF">IMZ08_19360</name>
</gene>
<evidence type="ECO:0000313" key="2">
    <source>
        <dbReference type="Proteomes" id="UP001516662"/>
    </source>
</evidence>
<accession>A0ABR9QNW7</accession>
<keyword evidence="2" id="KW-1185">Reference proteome</keyword>
<proteinExistence type="predicted"/>
<evidence type="ECO:0000313" key="1">
    <source>
        <dbReference type="EMBL" id="MBE4910200.1"/>
    </source>
</evidence>
<protein>
    <submittedName>
        <fullName evidence="1">Uncharacterized protein</fullName>
    </submittedName>
</protein>
<sequence length="63" mass="7467">MLKKNQYHACATCVNFVPTRKDKGMVYFCSRLGYETKTDYVFNCWEPKENIIKLIKKQGLEKD</sequence>
<dbReference type="RefSeq" id="WP_193539462.1">
    <property type="nucleotide sequence ID" value="NZ_JADCLJ010000024.1"/>
</dbReference>
<name>A0ABR9QNW7_9BACI</name>
<organism evidence="1 2">
    <name type="scientific">Litchfieldia luteola</name>
    <dbReference type="NCBI Taxonomy" id="682179"/>
    <lineage>
        <taxon>Bacteria</taxon>
        <taxon>Bacillati</taxon>
        <taxon>Bacillota</taxon>
        <taxon>Bacilli</taxon>
        <taxon>Bacillales</taxon>
        <taxon>Bacillaceae</taxon>
        <taxon>Litchfieldia</taxon>
    </lineage>
</organism>
<comment type="caution">
    <text evidence="1">The sequence shown here is derived from an EMBL/GenBank/DDBJ whole genome shotgun (WGS) entry which is preliminary data.</text>
</comment>
<reference evidence="1 2" key="1">
    <citation type="submission" date="2020-10" db="EMBL/GenBank/DDBJ databases">
        <title>Bacillus sp. HD4P25, an endophyte from a halophyte.</title>
        <authorList>
            <person name="Sun J.-Q."/>
        </authorList>
    </citation>
    <scope>NUCLEOTIDE SEQUENCE [LARGE SCALE GENOMIC DNA]</scope>
    <source>
        <strain evidence="1 2">YIM 93174</strain>
    </source>
</reference>
<dbReference type="Proteomes" id="UP001516662">
    <property type="component" value="Unassembled WGS sequence"/>
</dbReference>